<protein>
    <recommendedName>
        <fullName evidence="8">Holo-[acyl-carrier-protein] synthase</fullName>
        <shortName evidence="8">Holo-ACP synthase</shortName>
        <ecNumber evidence="8">2.7.8.7</ecNumber>
    </recommendedName>
    <alternativeName>
        <fullName evidence="8">4'-phosphopantetheinyl transferase AcpS</fullName>
    </alternativeName>
</protein>
<evidence type="ECO:0000256" key="3">
    <source>
        <dbReference type="ARBA" id="ARBA00022723"/>
    </source>
</evidence>
<gene>
    <name evidence="8" type="primary">acpS</name>
    <name evidence="10" type="ORF">AB840_06230</name>
</gene>
<dbReference type="AlphaFoldDB" id="A0A0J6WTE3"/>
<dbReference type="Gene3D" id="3.90.470.20">
    <property type="entry name" value="4'-phosphopantetheinyl transferase domain"/>
    <property type="match status" value="1"/>
</dbReference>
<comment type="catalytic activity">
    <reaction evidence="8">
        <text>apo-[ACP] + CoA = holo-[ACP] + adenosine 3',5'-bisphosphate + H(+)</text>
        <dbReference type="Rhea" id="RHEA:12068"/>
        <dbReference type="Rhea" id="RHEA-COMP:9685"/>
        <dbReference type="Rhea" id="RHEA-COMP:9690"/>
        <dbReference type="ChEBI" id="CHEBI:15378"/>
        <dbReference type="ChEBI" id="CHEBI:29999"/>
        <dbReference type="ChEBI" id="CHEBI:57287"/>
        <dbReference type="ChEBI" id="CHEBI:58343"/>
        <dbReference type="ChEBI" id="CHEBI:64479"/>
        <dbReference type="EC" id="2.7.8.7"/>
    </reaction>
</comment>
<dbReference type="RefSeq" id="WP_048513973.1">
    <property type="nucleotide sequence ID" value="NZ_FUXD01000001.1"/>
</dbReference>
<dbReference type="InParanoid" id="A0A0J6WTE3"/>
<name>A0A0J6WTE3_9FIRM</name>
<dbReference type="Pfam" id="PF01648">
    <property type="entry name" value="ACPS"/>
    <property type="match status" value="1"/>
</dbReference>
<evidence type="ECO:0000256" key="4">
    <source>
        <dbReference type="ARBA" id="ARBA00022832"/>
    </source>
</evidence>
<dbReference type="NCBIfam" id="TIGR00556">
    <property type="entry name" value="pantethn_trn"/>
    <property type="match status" value="1"/>
</dbReference>
<keyword evidence="4 8" id="KW-0276">Fatty acid metabolism</keyword>
<dbReference type="SUPFAM" id="SSF56214">
    <property type="entry name" value="4'-phosphopantetheinyl transferase"/>
    <property type="match status" value="1"/>
</dbReference>
<keyword evidence="1 8" id="KW-0444">Lipid biosynthesis</keyword>
<reference evidence="10 11" key="1">
    <citation type="submission" date="2015-06" db="EMBL/GenBank/DDBJ databases">
        <title>Draft genome sequence of beer spoilage bacterium Megasphaera cerevisiae type strain 20462.</title>
        <authorList>
            <person name="Kutumbaka K."/>
            <person name="Pasmowitz J."/>
            <person name="Mategko J."/>
            <person name="Reyes D."/>
            <person name="Friedrich A."/>
            <person name="Han S."/>
            <person name="Martens-Habbena W."/>
            <person name="Neal-McKinney J."/>
            <person name="Janagama H.K."/>
            <person name="Nadala C."/>
            <person name="Samadpour M."/>
        </authorList>
    </citation>
    <scope>NUCLEOTIDE SEQUENCE [LARGE SCALE GENOMIC DNA]</scope>
    <source>
        <strain evidence="10 11">DSM 20462</strain>
    </source>
</reference>
<dbReference type="GO" id="GO:0008897">
    <property type="term" value="F:holo-[acyl-carrier-protein] synthase activity"/>
    <property type="evidence" value="ECO:0007669"/>
    <property type="project" value="UniProtKB-UniRule"/>
</dbReference>
<keyword evidence="11" id="KW-1185">Reference proteome</keyword>
<dbReference type="InterPro" id="IPR004568">
    <property type="entry name" value="Ppantetheine-prot_Trfase_dom"/>
</dbReference>
<evidence type="ECO:0000256" key="7">
    <source>
        <dbReference type="ARBA" id="ARBA00023160"/>
    </source>
</evidence>
<proteinExistence type="inferred from homology"/>
<dbReference type="EC" id="2.7.8.7" evidence="8"/>
<evidence type="ECO:0000256" key="1">
    <source>
        <dbReference type="ARBA" id="ARBA00022516"/>
    </source>
</evidence>
<comment type="caution">
    <text evidence="10">The sequence shown here is derived from an EMBL/GenBank/DDBJ whole genome shotgun (WGS) entry which is preliminary data.</text>
</comment>
<dbReference type="PATRIC" id="fig|1122219.3.peg.700"/>
<keyword evidence="5 8" id="KW-0460">Magnesium</keyword>
<dbReference type="FunCoup" id="A0A0J6WTE3">
    <property type="interactions" value="124"/>
</dbReference>
<evidence type="ECO:0000256" key="6">
    <source>
        <dbReference type="ARBA" id="ARBA00023098"/>
    </source>
</evidence>
<feature type="domain" description="4'-phosphopantetheinyl transferase" evidence="9">
    <location>
        <begin position="3"/>
        <end position="98"/>
    </location>
</feature>
<sequence length="123" mass="14061">MRCGIDIVQISRIEDMSMNHEKSLSRFFTEREIMYCRQRVRGQYASLAGIFAAKEAFFKALGTGFRKGKWTEVEIDHTDMGAPFFVFYGYYNQTAMALSGYMPALSISHDGDYAVAQVVWEIS</sequence>
<evidence type="ECO:0000259" key="9">
    <source>
        <dbReference type="Pfam" id="PF01648"/>
    </source>
</evidence>
<comment type="subcellular location">
    <subcellularLocation>
        <location evidence="8">Cytoplasm</location>
    </subcellularLocation>
</comment>
<dbReference type="NCBIfam" id="TIGR00516">
    <property type="entry name" value="acpS"/>
    <property type="match status" value="1"/>
</dbReference>
<comment type="cofactor">
    <cofactor evidence="8">
        <name>Mg(2+)</name>
        <dbReference type="ChEBI" id="CHEBI:18420"/>
    </cofactor>
</comment>
<organism evidence="10 11">
    <name type="scientific">Megasphaera cerevisiae DSM 20462</name>
    <dbReference type="NCBI Taxonomy" id="1122219"/>
    <lineage>
        <taxon>Bacteria</taxon>
        <taxon>Bacillati</taxon>
        <taxon>Bacillota</taxon>
        <taxon>Negativicutes</taxon>
        <taxon>Veillonellales</taxon>
        <taxon>Veillonellaceae</taxon>
        <taxon>Megasphaera</taxon>
    </lineage>
</organism>
<dbReference type="STRING" id="39029.BSR42_02475"/>
<feature type="binding site" evidence="8">
    <location>
        <position position="55"/>
    </location>
    <ligand>
        <name>Mg(2+)</name>
        <dbReference type="ChEBI" id="CHEBI:18420"/>
    </ligand>
</feature>
<dbReference type="GO" id="GO:0005737">
    <property type="term" value="C:cytoplasm"/>
    <property type="evidence" value="ECO:0007669"/>
    <property type="project" value="UniProtKB-SubCell"/>
</dbReference>
<keyword evidence="6 8" id="KW-0443">Lipid metabolism</keyword>
<dbReference type="OrthoDB" id="517356at2"/>
<keyword evidence="2 8" id="KW-0808">Transferase</keyword>
<keyword evidence="3 8" id="KW-0479">Metal-binding</keyword>
<dbReference type="Proteomes" id="UP000036503">
    <property type="component" value="Unassembled WGS sequence"/>
</dbReference>
<dbReference type="EMBL" id="LEKT01000015">
    <property type="protein sequence ID" value="KMO86805.1"/>
    <property type="molecule type" value="Genomic_DNA"/>
</dbReference>
<dbReference type="GO" id="GO:0006633">
    <property type="term" value="P:fatty acid biosynthetic process"/>
    <property type="evidence" value="ECO:0007669"/>
    <property type="project" value="UniProtKB-UniRule"/>
</dbReference>
<evidence type="ECO:0000256" key="2">
    <source>
        <dbReference type="ARBA" id="ARBA00022679"/>
    </source>
</evidence>
<keyword evidence="10" id="KW-0238">DNA-binding</keyword>
<keyword evidence="8" id="KW-0963">Cytoplasm</keyword>
<dbReference type="InterPro" id="IPR002582">
    <property type="entry name" value="ACPS"/>
</dbReference>
<evidence type="ECO:0000313" key="10">
    <source>
        <dbReference type="EMBL" id="KMO86805.1"/>
    </source>
</evidence>
<dbReference type="GO" id="GO:0003677">
    <property type="term" value="F:DNA binding"/>
    <property type="evidence" value="ECO:0007669"/>
    <property type="project" value="UniProtKB-KW"/>
</dbReference>
<comment type="function">
    <text evidence="8">Transfers the 4'-phosphopantetheine moiety from coenzyme A to a Ser of acyl-carrier-protein.</text>
</comment>
<evidence type="ECO:0000256" key="5">
    <source>
        <dbReference type="ARBA" id="ARBA00022842"/>
    </source>
</evidence>
<evidence type="ECO:0000256" key="8">
    <source>
        <dbReference type="HAMAP-Rule" id="MF_00101"/>
    </source>
</evidence>
<keyword evidence="7 8" id="KW-0275">Fatty acid biosynthesis</keyword>
<dbReference type="HAMAP" id="MF_00101">
    <property type="entry name" value="AcpS"/>
    <property type="match status" value="1"/>
</dbReference>
<accession>A0A0J6WTE3</accession>
<dbReference type="InterPro" id="IPR037143">
    <property type="entry name" value="4-PPantetheinyl_Trfase_dom_sf"/>
</dbReference>
<feature type="binding site" evidence="8">
    <location>
        <position position="6"/>
    </location>
    <ligand>
        <name>Mg(2+)</name>
        <dbReference type="ChEBI" id="CHEBI:18420"/>
    </ligand>
</feature>
<dbReference type="InterPro" id="IPR008278">
    <property type="entry name" value="4-PPantetheinyl_Trfase_dom"/>
</dbReference>
<comment type="similarity">
    <text evidence="8">Belongs to the P-Pant transferase superfamily. AcpS family.</text>
</comment>
<evidence type="ECO:0000313" key="11">
    <source>
        <dbReference type="Proteomes" id="UP000036503"/>
    </source>
</evidence>
<dbReference type="GO" id="GO:0000287">
    <property type="term" value="F:magnesium ion binding"/>
    <property type="evidence" value="ECO:0007669"/>
    <property type="project" value="UniProtKB-UniRule"/>
</dbReference>